<dbReference type="InterPro" id="IPR050406">
    <property type="entry name" value="FGGY_Carb_Kinase"/>
</dbReference>
<reference evidence="4" key="1">
    <citation type="journal article" date="2015" name="Nature">
        <title>Complex archaea that bridge the gap between prokaryotes and eukaryotes.</title>
        <authorList>
            <person name="Spang A."/>
            <person name="Saw J.H."/>
            <person name="Jorgensen S.L."/>
            <person name="Zaremba-Niedzwiedzka K."/>
            <person name="Martijn J."/>
            <person name="Lind A.E."/>
            <person name="van Eijk R."/>
            <person name="Schleper C."/>
            <person name="Guy L."/>
            <person name="Ettema T.J."/>
        </authorList>
    </citation>
    <scope>NUCLEOTIDE SEQUENCE</scope>
</reference>
<name>A0A0F8WH57_9ZZZZ</name>
<dbReference type="GO" id="GO:0005975">
    <property type="term" value="P:carbohydrate metabolic process"/>
    <property type="evidence" value="ECO:0007669"/>
    <property type="project" value="InterPro"/>
</dbReference>
<dbReference type="Gene3D" id="3.30.420.40">
    <property type="match status" value="1"/>
</dbReference>
<keyword evidence="2" id="KW-0418">Kinase</keyword>
<evidence type="ECO:0000256" key="2">
    <source>
        <dbReference type="ARBA" id="ARBA00022777"/>
    </source>
</evidence>
<evidence type="ECO:0000259" key="3">
    <source>
        <dbReference type="Pfam" id="PF00370"/>
    </source>
</evidence>
<proteinExistence type="predicted"/>
<organism evidence="4">
    <name type="scientific">marine sediment metagenome</name>
    <dbReference type="NCBI Taxonomy" id="412755"/>
    <lineage>
        <taxon>unclassified sequences</taxon>
        <taxon>metagenomes</taxon>
        <taxon>ecological metagenomes</taxon>
    </lineage>
</organism>
<dbReference type="PANTHER" id="PTHR43095">
    <property type="entry name" value="SUGAR KINASE"/>
    <property type="match status" value="1"/>
</dbReference>
<dbReference type="InterPro" id="IPR043129">
    <property type="entry name" value="ATPase_NBD"/>
</dbReference>
<dbReference type="GO" id="GO:0016301">
    <property type="term" value="F:kinase activity"/>
    <property type="evidence" value="ECO:0007669"/>
    <property type="project" value="UniProtKB-KW"/>
</dbReference>
<dbReference type="SUPFAM" id="SSF53067">
    <property type="entry name" value="Actin-like ATPase domain"/>
    <property type="match status" value="1"/>
</dbReference>
<feature type="non-terminal residue" evidence="4">
    <location>
        <position position="96"/>
    </location>
</feature>
<dbReference type="EMBL" id="LAZR01065107">
    <property type="protein sequence ID" value="KKK56207.1"/>
    <property type="molecule type" value="Genomic_DNA"/>
</dbReference>
<dbReference type="InterPro" id="IPR018484">
    <property type="entry name" value="FGGY_N"/>
</dbReference>
<dbReference type="Pfam" id="PF00370">
    <property type="entry name" value="FGGY_N"/>
    <property type="match status" value="1"/>
</dbReference>
<comment type="caution">
    <text evidence="4">The sequence shown here is derived from an EMBL/GenBank/DDBJ whole genome shotgun (WGS) entry which is preliminary data.</text>
</comment>
<protein>
    <recommendedName>
        <fullName evidence="3">Carbohydrate kinase FGGY N-terminal domain-containing protein</fullName>
    </recommendedName>
</protein>
<evidence type="ECO:0000313" key="4">
    <source>
        <dbReference type="EMBL" id="KKK56207.1"/>
    </source>
</evidence>
<keyword evidence="1" id="KW-0808">Transferase</keyword>
<sequence>MSFLGIDLGTSGLRALLVDDDGTPLGSAERHYQSVHAMSGYSEQDPADWIAALDGAVAELRGAHAEFAALRGIGVAGQMHGATLIDADGAVIRPCI</sequence>
<dbReference type="PANTHER" id="PTHR43095:SF6">
    <property type="entry name" value="XYLULOSE KINASE"/>
    <property type="match status" value="1"/>
</dbReference>
<gene>
    <name evidence="4" type="ORF">LCGC14_3066860</name>
</gene>
<evidence type="ECO:0000256" key="1">
    <source>
        <dbReference type="ARBA" id="ARBA00022679"/>
    </source>
</evidence>
<dbReference type="AlphaFoldDB" id="A0A0F8WH57"/>
<feature type="domain" description="Carbohydrate kinase FGGY N-terminal" evidence="3">
    <location>
        <begin position="3"/>
        <end position="96"/>
    </location>
</feature>
<accession>A0A0F8WH57</accession>